<keyword evidence="4 9" id="KW-0808">Transferase</keyword>
<dbReference type="EC" id="2.4.1.14" evidence="2"/>
<comment type="catalytic activity">
    <reaction evidence="5">
        <text>beta-D-fructose 6-phosphate + UDP-alpha-D-glucose = sucrose 6(F)-phosphate + UDP + H(+)</text>
        <dbReference type="Rhea" id="RHEA:22172"/>
        <dbReference type="ChEBI" id="CHEBI:15378"/>
        <dbReference type="ChEBI" id="CHEBI:57634"/>
        <dbReference type="ChEBI" id="CHEBI:57723"/>
        <dbReference type="ChEBI" id="CHEBI:58223"/>
        <dbReference type="ChEBI" id="CHEBI:58885"/>
        <dbReference type="EC" id="2.4.1.14"/>
    </reaction>
</comment>
<protein>
    <recommendedName>
        <fullName evidence="2">sucrose-phosphate synthase</fullName>
        <ecNumber evidence="2">2.4.1.14</ecNumber>
    </recommendedName>
</protein>
<dbReference type="Proteomes" id="UP000698242">
    <property type="component" value="Unassembled WGS sequence"/>
</dbReference>
<sequence>MYAMHIALGGCLKAPPVSYGLTEDTGGHIAYVLGAAMAQVDLDPSNHVDIVTRAFDAPELGAVHAQAEEAVADRCRILRLRTERSDYLSKSALEAELPALRRAFCDMLAAMPRRPDVLHAHFADAADLARHAGTRFGIPVVYTPHSLGIDKGACGHRDDALEARIAAEAQTLRASDAIIVSSRDEAERQVESYGIRCGGRVHCIAPGSMLTETDAAGTSGAEARIAPFLRDLRKPMILAIARPVHKKNLVALVQAYASNPALRDRANLVICAGLRDGIESGNAEQREVITGLLAAMDRHDLYGHMALPRRHSPSDVVQLYRLAAQGGGVFVNPALHEPFGLTLIEAARFGLPVVATDRGGPADIVERIGHGVTVDPQDHAAIGAAIERLIGDRAAWSKAARAGKERAGLYDWTRYAARSVALYARLCGKSAPRPRLVPRSILASDIDATLTGSASGAARFSAWARERSCGYVVATGRSIGEAQRVLAEWDLPRPDTFITSVGTEIWSEDPKGRLTLDMSYAEKLDAAWPRAELLRAIADLSEDFAITPQAPLEQREWKLSYFGSAASALLLDRTLEMLRFDVRVIASHGRFIDVMPRAAGKANAVAHVAARLGLDLSHCIAAGDSGNDRDMLMACGHAIVPANALPELDDLPSGPRLLRTAERHADGVLEGLARIGRMPRPMPRFAHGDSGTLAVPS</sequence>
<evidence type="ECO:0000313" key="9">
    <source>
        <dbReference type="EMBL" id="KAF0676010.1"/>
    </source>
</evidence>
<dbReference type="InterPro" id="IPR006380">
    <property type="entry name" value="SPP-like_dom"/>
</dbReference>
<dbReference type="AlphaFoldDB" id="A0A921NR29"/>
<feature type="domain" description="Glycosyl transferase family 1" evidence="6">
    <location>
        <begin position="230"/>
        <end position="401"/>
    </location>
</feature>
<evidence type="ECO:0000256" key="4">
    <source>
        <dbReference type="ARBA" id="ARBA00022679"/>
    </source>
</evidence>
<evidence type="ECO:0000256" key="1">
    <source>
        <dbReference type="ARBA" id="ARBA00006530"/>
    </source>
</evidence>
<dbReference type="GO" id="GO:0046524">
    <property type="term" value="F:sucrose-phosphate synthase activity"/>
    <property type="evidence" value="ECO:0007669"/>
    <property type="project" value="UniProtKB-EC"/>
</dbReference>
<dbReference type="Pfam" id="PF00534">
    <property type="entry name" value="Glycos_transf_1"/>
    <property type="match status" value="1"/>
</dbReference>
<dbReference type="Gene3D" id="3.40.50.2000">
    <property type="entry name" value="Glycogen Phosphorylase B"/>
    <property type="match status" value="2"/>
</dbReference>
<feature type="domain" description="Glycosyltransferase subfamily 4-like N-terminal" evidence="8">
    <location>
        <begin position="26"/>
        <end position="196"/>
    </location>
</feature>
<keyword evidence="10" id="KW-1185">Reference proteome</keyword>
<evidence type="ECO:0000256" key="3">
    <source>
        <dbReference type="ARBA" id="ARBA00022676"/>
    </source>
</evidence>
<dbReference type="SUPFAM" id="SSF56784">
    <property type="entry name" value="HAD-like"/>
    <property type="match status" value="1"/>
</dbReference>
<dbReference type="EMBL" id="APKE01000019">
    <property type="protein sequence ID" value="KAF0676010.1"/>
    <property type="molecule type" value="Genomic_DNA"/>
</dbReference>
<dbReference type="InterPro" id="IPR001296">
    <property type="entry name" value="Glyco_trans_1"/>
</dbReference>
<keyword evidence="3 9" id="KW-0328">Glycosyltransferase</keyword>
<dbReference type="InterPro" id="IPR044161">
    <property type="entry name" value="SPS"/>
</dbReference>
<comment type="caution">
    <text evidence="9">The sequence shown here is derived from an EMBL/GenBank/DDBJ whole genome shotgun (WGS) entry which is preliminary data.</text>
</comment>
<accession>A0A921NR29</accession>
<dbReference type="PANTHER" id="PTHR46039:SF5">
    <property type="entry name" value="SUCROSE-PHOSPHATE SYNTHASE 3-RELATED"/>
    <property type="match status" value="1"/>
</dbReference>
<dbReference type="Pfam" id="PF05116">
    <property type="entry name" value="S6PP"/>
    <property type="match status" value="1"/>
</dbReference>
<dbReference type="PANTHER" id="PTHR46039">
    <property type="entry name" value="SUCROSE-PHOSPHATE SYNTHASE 3-RELATED"/>
    <property type="match status" value="1"/>
</dbReference>
<reference evidence="9" key="1">
    <citation type="submission" date="2013-03" db="EMBL/GenBank/DDBJ databases">
        <title>Genome Sequence of the Profundibacterium mesophilum strain KAUST100406-0324T from Red Sea, a novel genus in the family Rhodobacteraceae.</title>
        <authorList>
            <person name="Essack M."/>
            <person name="Alam I."/>
            <person name="Lafi F."/>
            <person name="Alawi W."/>
            <person name="Kamanu F."/>
            <person name="Al-Suwailem A."/>
            <person name="Lee O.O."/>
            <person name="Xu Y."/>
            <person name="Bajic V."/>
            <person name="Qian P.-Y."/>
            <person name="Archer J."/>
        </authorList>
    </citation>
    <scope>NUCLEOTIDE SEQUENCE</scope>
    <source>
        <strain evidence="9">KAUST100406-0324</strain>
    </source>
</reference>
<dbReference type="InterPro" id="IPR028098">
    <property type="entry name" value="Glyco_trans_4-like_N"/>
</dbReference>
<evidence type="ECO:0000259" key="6">
    <source>
        <dbReference type="Pfam" id="PF00534"/>
    </source>
</evidence>
<dbReference type="SFLD" id="SFLDG01140">
    <property type="entry name" value="C2.B:_Phosphomannomutase_and_P"/>
    <property type="match status" value="1"/>
</dbReference>
<dbReference type="SFLD" id="SFLDS00003">
    <property type="entry name" value="Haloacid_Dehalogenase"/>
    <property type="match status" value="1"/>
</dbReference>
<dbReference type="Gene3D" id="3.40.50.1000">
    <property type="entry name" value="HAD superfamily/HAD-like"/>
    <property type="match status" value="1"/>
</dbReference>
<dbReference type="InterPro" id="IPR023214">
    <property type="entry name" value="HAD_sf"/>
</dbReference>
<dbReference type="InterPro" id="IPR006379">
    <property type="entry name" value="HAD-SF_hydro_IIB"/>
</dbReference>
<dbReference type="SUPFAM" id="SSF53756">
    <property type="entry name" value="UDP-Glycosyltransferase/glycogen phosphorylase"/>
    <property type="match status" value="1"/>
</dbReference>
<dbReference type="OrthoDB" id="7847955at2"/>
<evidence type="ECO:0000256" key="2">
    <source>
        <dbReference type="ARBA" id="ARBA00012536"/>
    </source>
</evidence>
<dbReference type="NCBIfam" id="TIGR01484">
    <property type="entry name" value="HAD-SF-IIB"/>
    <property type="match status" value="1"/>
</dbReference>
<evidence type="ECO:0000259" key="7">
    <source>
        <dbReference type="Pfam" id="PF05116"/>
    </source>
</evidence>
<proteinExistence type="inferred from homology"/>
<gene>
    <name evidence="9" type="ORF">PMES_01574</name>
</gene>
<feature type="domain" description="Sucrose phosphatase-like" evidence="7">
    <location>
        <begin position="439"/>
        <end position="673"/>
    </location>
</feature>
<name>A0A921NR29_9RHOB</name>
<comment type="similarity">
    <text evidence="1">Belongs to the glycosyltransferase 1 family.</text>
</comment>
<evidence type="ECO:0000259" key="8">
    <source>
        <dbReference type="Pfam" id="PF13579"/>
    </source>
</evidence>
<organism evidence="9 10">
    <name type="scientific">Profundibacterium mesophilum KAUST100406-0324</name>
    <dbReference type="NCBI Taxonomy" id="1037889"/>
    <lineage>
        <taxon>Bacteria</taxon>
        <taxon>Pseudomonadati</taxon>
        <taxon>Pseudomonadota</taxon>
        <taxon>Alphaproteobacteria</taxon>
        <taxon>Rhodobacterales</taxon>
        <taxon>Roseobacteraceae</taxon>
        <taxon>Profundibacterium</taxon>
    </lineage>
</organism>
<evidence type="ECO:0000313" key="10">
    <source>
        <dbReference type="Proteomes" id="UP000698242"/>
    </source>
</evidence>
<dbReference type="SFLD" id="SFLDG01141">
    <property type="entry name" value="C2.B.1:_Sucrose_Phosphatase_Li"/>
    <property type="match status" value="1"/>
</dbReference>
<dbReference type="GO" id="GO:0016791">
    <property type="term" value="F:phosphatase activity"/>
    <property type="evidence" value="ECO:0007669"/>
    <property type="project" value="UniProtKB-ARBA"/>
</dbReference>
<dbReference type="Pfam" id="PF13579">
    <property type="entry name" value="Glyco_trans_4_4"/>
    <property type="match status" value="1"/>
</dbReference>
<dbReference type="InterPro" id="IPR036412">
    <property type="entry name" value="HAD-like_sf"/>
</dbReference>
<dbReference type="Gene3D" id="3.90.1070.10">
    <property type="match status" value="1"/>
</dbReference>
<evidence type="ECO:0000256" key="5">
    <source>
        <dbReference type="ARBA" id="ARBA00047471"/>
    </source>
</evidence>